<dbReference type="PANTHER" id="PTHR10380">
    <property type="entry name" value="CUTICLE PROTEIN"/>
    <property type="match status" value="1"/>
</dbReference>
<name>A0ABM5ID42_DIAVI</name>
<evidence type="ECO:0000256" key="1">
    <source>
        <dbReference type="PROSITE-ProRule" id="PRU00497"/>
    </source>
</evidence>
<feature type="chain" id="PRO_5045907165" evidence="3">
    <location>
        <begin position="20"/>
        <end position="324"/>
    </location>
</feature>
<evidence type="ECO:0000313" key="4">
    <source>
        <dbReference type="EnsemblMetazoa" id="XP_028130199.2"/>
    </source>
</evidence>
<dbReference type="EnsemblMetazoa" id="XM_028274398.2">
    <property type="protein sequence ID" value="XP_028130199.2"/>
    <property type="gene ID" value="LOC114326148"/>
</dbReference>
<proteinExistence type="predicted"/>
<reference evidence="4" key="1">
    <citation type="submission" date="2025-05" db="UniProtKB">
        <authorList>
            <consortium name="EnsemblMetazoa"/>
        </authorList>
    </citation>
    <scope>IDENTIFICATION</scope>
</reference>
<keyword evidence="3" id="KW-0732">Signal</keyword>
<evidence type="ECO:0000313" key="5">
    <source>
        <dbReference type="Proteomes" id="UP001652700"/>
    </source>
</evidence>
<feature type="compositionally biased region" description="Acidic residues" evidence="2">
    <location>
        <begin position="288"/>
        <end position="297"/>
    </location>
</feature>
<dbReference type="GeneID" id="114326148"/>
<dbReference type="PROSITE" id="PS51155">
    <property type="entry name" value="CHIT_BIND_RR_2"/>
    <property type="match status" value="1"/>
</dbReference>
<dbReference type="Pfam" id="PF00379">
    <property type="entry name" value="Chitin_bind_4"/>
    <property type="match status" value="1"/>
</dbReference>
<organism evidence="4 5">
    <name type="scientific">Diabrotica virgifera virgifera</name>
    <name type="common">western corn rootworm</name>
    <dbReference type="NCBI Taxonomy" id="50390"/>
    <lineage>
        <taxon>Eukaryota</taxon>
        <taxon>Metazoa</taxon>
        <taxon>Ecdysozoa</taxon>
        <taxon>Arthropoda</taxon>
        <taxon>Hexapoda</taxon>
        <taxon>Insecta</taxon>
        <taxon>Pterygota</taxon>
        <taxon>Neoptera</taxon>
        <taxon>Endopterygota</taxon>
        <taxon>Coleoptera</taxon>
        <taxon>Polyphaga</taxon>
        <taxon>Cucujiformia</taxon>
        <taxon>Chrysomeloidea</taxon>
        <taxon>Chrysomelidae</taxon>
        <taxon>Galerucinae</taxon>
        <taxon>Diabroticina</taxon>
        <taxon>Diabroticites</taxon>
        <taxon>Diabrotica</taxon>
    </lineage>
</organism>
<dbReference type="InterPro" id="IPR050468">
    <property type="entry name" value="Cuticle_Struct_Prot"/>
</dbReference>
<protein>
    <submittedName>
        <fullName evidence="4">Uncharacterized protein</fullName>
    </submittedName>
</protein>
<accession>A0ABM5ID42</accession>
<dbReference type="PANTHER" id="PTHR10380:SF2">
    <property type="entry name" value="AGAP003037-PA"/>
    <property type="match status" value="1"/>
</dbReference>
<sequence>MWSGFICVLFVAVISLSNAQFPPRLQIPGALPVLDNSRSFQLRQQRLNAQDFVPKPRRPNPIPAREIRPVIEEEQDNYPSAQPQPQSSLSSFDAEVNKLSIPALASAVRQSDLDEPNLRPSPLPFRPEKPIPILRDQIREKPQPSLRPIAQSRPAPRPIRPVVRQEIDIDDEENIPRQPVRQQKPRPQPAPQQYRPAPALRPAPRPQYDDDEQNRRKKPVVQILRKYRTDNPDGSITWGFENEDGTFKEETLGIDCVIKGKYGYVDPEGVKREFEYEAGNKCDPRDAELDELEDEDLPQQAPKPLPKKPIGKPQFQYRPQLAPN</sequence>
<keyword evidence="5" id="KW-1185">Reference proteome</keyword>
<dbReference type="Proteomes" id="UP001652700">
    <property type="component" value="Unplaced"/>
</dbReference>
<feature type="region of interest" description="Disordered" evidence="2">
    <location>
        <begin position="108"/>
        <end position="241"/>
    </location>
</feature>
<dbReference type="RefSeq" id="XP_028130199.2">
    <property type="nucleotide sequence ID" value="XM_028274398.2"/>
</dbReference>
<feature type="signal peptide" evidence="3">
    <location>
        <begin position="1"/>
        <end position="19"/>
    </location>
</feature>
<evidence type="ECO:0000256" key="3">
    <source>
        <dbReference type="SAM" id="SignalP"/>
    </source>
</evidence>
<feature type="region of interest" description="Disordered" evidence="2">
    <location>
        <begin position="281"/>
        <end position="324"/>
    </location>
</feature>
<keyword evidence="1" id="KW-0193">Cuticle</keyword>
<dbReference type="InterPro" id="IPR000618">
    <property type="entry name" value="Insect_cuticle"/>
</dbReference>
<evidence type="ECO:0000256" key="2">
    <source>
        <dbReference type="SAM" id="MobiDB-lite"/>
    </source>
</evidence>